<organism evidence="1">
    <name type="scientific">Arundo donax</name>
    <name type="common">Giant reed</name>
    <name type="synonym">Donax arundinaceus</name>
    <dbReference type="NCBI Taxonomy" id="35708"/>
    <lineage>
        <taxon>Eukaryota</taxon>
        <taxon>Viridiplantae</taxon>
        <taxon>Streptophyta</taxon>
        <taxon>Embryophyta</taxon>
        <taxon>Tracheophyta</taxon>
        <taxon>Spermatophyta</taxon>
        <taxon>Magnoliopsida</taxon>
        <taxon>Liliopsida</taxon>
        <taxon>Poales</taxon>
        <taxon>Poaceae</taxon>
        <taxon>PACMAD clade</taxon>
        <taxon>Arundinoideae</taxon>
        <taxon>Arundineae</taxon>
        <taxon>Arundo</taxon>
    </lineage>
</organism>
<sequence length="27" mass="3255">MWLQLQVIIILFFLQILGWPYPCAYQG</sequence>
<reference evidence="1" key="1">
    <citation type="submission" date="2014-09" db="EMBL/GenBank/DDBJ databases">
        <authorList>
            <person name="Magalhaes I.L.F."/>
            <person name="Oliveira U."/>
            <person name="Santos F.R."/>
            <person name="Vidigal T.H.D.A."/>
            <person name="Brescovit A.D."/>
            <person name="Santos A.J."/>
        </authorList>
    </citation>
    <scope>NUCLEOTIDE SEQUENCE</scope>
    <source>
        <tissue evidence="1">Shoot tissue taken approximately 20 cm above the soil surface</tissue>
    </source>
</reference>
<reference evidence="1" key="2">
    <citation type="journal article" date="2015" name="Data Brief">
        <title>Shoot transcriptome of the giant reed, Arundo donax.</title>
        <authorList>
            <person name="Barrero R.A."/>
            <person name="Guerrero F.D."/>
            <person name="Moolhuijzen P."/>
            <person name="Goolsby J.A."/>
            <person name="Tidwell J."/>
            <person name="Bellgard S.E."/>
            <person name="Bellgard M.I."/>
        </authorList>
    </citation>
    <scope>NUCLEOTIDE SEQUENCE</scope>
    <source>
        <tissue evidence="1">Shoot tissue taken approximately 20 cm above the soil surface</tissue>
    </source>
</reference>
<proteinExistence type="predicted"/>
<accession>A0A0A9BBD4</accession>
<dbReference type="EMBL" id="GBRH01238402">
    <property type="protein sequence ID" value="JAD59493.1"/>
    <property type="molecule type" value="Transcribed_RNA"/>
</dbReference>
<name>A0A0A9BBD4_ARUDO</name>
<protein>
    <submittedName>
        <fullName evidence="1">Uncharacterized protein</fullName>
    </submittedName>
</protein>
<dbReference type="AlphaFoldDB" id="A0A0A9BBD4"/>
<evidence type="ECO:0000313" key="1">
    <source>
        <dbReference type="EMBL" id="JAD59493.1"/>
    </source>
</evidence>